<reference evidence="4 5" key="1">
    <citation type="journal article" date="2019" name="Sci. Rep.">
        <title>Nanopore sequencing improves the draft genome of the human pathogenic amoeba Naegleria fowleri.</title>
        <authorList>
            <person name="Liechti N."/>
            <person name="Schurch N."/>
            <person name="Bruggmann R."/>
            <person name="Wittwer M."/>
        </authorList>
    </citation>
    <scope>NUCLEOTIDE SEQUENCE [LARGE SCALE GENOMIC DNA]</scope>
    <source>
        <strain evidence="4 5">ATCC 30894</strain>
    </source>
</reference>
<dbReference type="SUPFAM" id="SSF52540">
    <property type="entry name" value="P-loop containing nucleoside triphosphate hydrolases"/>
    <property type="match status" value="1"/>
</dbReference>
<feature type="compositionally biased region" description="Low complexity" evidence="3">
    <location>
        <begin position="148"/>
        <end position="176"/>
    </location>
</feature>
<dbReference type="OMA" id="FQNCKYE"/>
<evidence type="ECO:0000256" key="2">
    <source>
        <dbReference type="ARBA" id="ARBA00023134"/>
    </source>
</evidence>
<dbReference type="PROSITE" id="PS51421">
    <property type="entry name" value="RAS"/>
    <property type="match status" value="1"/>
</dbReference>
<keyword evidence="1" id="KW-0547">Nucleotide-binding</keyword>
<feature type="compositionally biased region" description="Polar residues" evidence="3">
    <location>
        <begin position="134"/>
        <end position="147"/>
    </location>
</feature>
<dbReference type="Proteomes" id="UP000444721">
    <property type="component" value="Unassembled WGS sequence"/>
</dbReference>
<comment type="caution">
    <text evidence="4">The sequence shown here is derived from an EMBL/GenBank/DDBJ whole genome shotgun (WGS) entry which is preliminary data.</text>
</comment>
<dbReference type="VEuPathDB" id="AmoebaDB:FDP41_007609"/>
<dbReference type="InterPro" id="IPR001806">
    <property type="entry name" value="Small_GTPase"/>
</dbReference>
<accession>A0A6A5CAV6</accession>
<dbReference type="GeneID" id="68114827"/>
<dbReference type="RefSeq" id="XP_044568407.1">
    <property type="nucleotide sequence ID" value="XM_044711372.1"/>
</dbReference>
<keyword evidence="2" id="KW-0342">GTP-binding</keyword>
<organism evidence="4 5">
    <name type="scientific">Naegleria fowleri</name>
    <name type="common">Brain eating amoeba</name>
    <dbReference type="NCBI Taxonomy" id="5763"/>
    <lineage>
        <taxon>Eukaryota</taxon>
        <taxon>Discoba</taxon>
        <taxon>Heterolobosea</taxon>
        <taxon>Tetramitia</taxon>
        <taxon>Eutetramitia</taxon>
        <taxon>Vahlkampfiidae</taxon>
        <taxon>Naegleria</taxon>
    </lineage>
</organism>
<dbReference type="GO" id="GO:0003924">
    <property type="term" value="F:GTPase activity"/>
    <property type="evidence" value="ECO:0007669"/>
    <property type="project" value="InterPro"/>
</dbReference>
<dbReference type="VEuPathDB" id="AmoebaDB:NF0015740"/>
<sequence length="422" mass="46239">MKTVKYSICVMGAALVGKQEFAKAATELFDGKIIQVRPGANKYIFTVEFQNCKYELSMITLYDTGFTTEEKEELKTHIDGYLLMYDVTNKFSTERVKNYMKLILQLLDPHSPLLAEMNKNSWQNVHKKKKESQKQGVTSNTRNSVNVINNGNSPSSTISPSLDSTNHSSTTNSENSMNPQTTMVGGGDMNEISNGQSHTSPHCVCPSSPEQPYVNTTSNHVSSRGSSSSKTPSTTPVVTSPTTATNASLMNGASNNNTAISTMNTSSTTSNSIITNTPTTTTSSTTTSTTILPVIIIGNKCDVSDEEREVDTKEGLKLSDYLGCPLVETSAIFKKKGIENAFIELIKRIDKVRDEKRKSLARTASMASSSVADDSTIDRRKSISAIFSFVSVSTSDHVMDDYQQTKRMRELRKQQLASNSNK</sequence>
<feature type="compositionally biased region" description="Low complexity" evidence="3">
    <location>
        <begin position="216"/>
        <end position="245"/>
    </location>
</feature>
<evidence type="ECO:0000313" key="4">
    <source>
        <dbReference type="EMBL" id="KAF0983694.1"/>
    </source>
</evidence>
<evidence type="ECO:0000256" key="3">
    <source>
        <dbReference type="SAM" id="MobiDB-lite"/>
    </source>
</evidence>
<gene>
    <name evidence="4" type="ORF">FDP41_007609</name>
</gene>
<dbReference type="VEuPathDB" id="AmoebaDB:NfTy_007190"/>
<dbReference type="InterPro" id="IPR050227">
    <property type="entry name" value="Rab"/>
</dbReference>
<dbReference type="InterPro" id="IPR027417">
    <property type="entry name" value="P-loop_NTPase"/>
</dbReference>
<dbReference type="EMBL" id="VFQX01000004">
    <property type="protein sequence ID" value="KAF0983694.1"/>
    <property type="molecule type" value="Genomic_DNA"/>
</dbReference>
<keyword evidence="5" id="KW-1185">Reference proteome</keyword>
<evidence type="ECO:0000256" key="1">
    <source>
        <dbReference type="ARBA" id="ARBA00022741"/>
    </source>
</evidence>
<proteinExistence type="predicted"/>
<protein>
    <submittedName>
        <fullName evidence="4">Uncharacterized protein</fullName>
    </submittedName>
</protein>
<feature type="compositionally biased region" description="Low complexity" evidence="3">
    <location>
        <begin position="254"/>
        <end position="286"/>
    </location>
</feature>
<dbReference type="OrthoDB" id="5073342at2759"/>
<evidence type="ECO:0000313" key="5">
    <source>
        <dbReference type="Proteomes" id="UP000444721"/>
    </source>
</evidence>
<feature type="region of interest" description="Disordered" evidence="3">
    <location>
        <begin position="124"/>
        <end position="286"/>
    </location>
</feature>
<dbReference type="GO" id="GO:0005525">
    <property type="term" value="F:GTP binding"/>
    <property type="evidence" value="ECO:0007669"/>
    <property type="project" value="UniProtKB-KW"/>
</dbReference>
<dbReference type="Gene3D" id="3.40.50.300">
    <property type="entry name" value="P-loop containing nucleotide triphosphate hydrolases"/>
    <property type="match status" value="2"/>
</dbReference>
<dbReference type="SMART" id="SM00173">
    <property type="entry name" value="RAS"/>
    <property type="match status" value="1"/>
</dbReference>
<feature type="compositionally biased region" description="Polar residues" evidence="3">
    <location>
        <begin position="191"/>
        <end position="200"/>
    </location>
</feature>
<dbReference type="AlphaFoldDB" id="A0A6A5CAV6"/>
<dbReference type="PANTHER" id="PTHR47977">
    <property type="entry name" value="RAS-RELATED PROTEIN RAB"/>
    <property type="match status" value="1"/>
</dbReference>
<name>A0A6A5CAV6_NAEFO</name>
<dbReference type="Pfam" id="PF00071">
    <property type="entry name" value="Ras"/>
    <property type="match status" value="1"/>
</dbReference>